<feature type="transmembrane region" description="Helical" evidence="7">
    <location>
        <begin position="103"/>
        <end position="124"/>
    </location>
</feature>
<dbReference type="RefSeq" id="WP_066217063.1">
    <property type="nucleotide sequence ID" value="NZ_FNSN01000003.1"/>
</dbReference>
<dbReference type="PROSITE" id="PS50850">
    <property type="entry name" value="MFS"/>
    <property type="match status" value="1"/>
</dbReference>
<keyword evidence="3" id="KW-1003">Cell membrane</keyword>
<dbReference type="EMBL" id="FNSN01000003">
    <property type="protein sequence ID" value="SEB45200.1"/>
    <property type="molecule type" value="Genomic_DNA"/>
</dbReference>
<dbReference type="InterPro" id="IPR011701">
    <property type="entry name" value="MFS"/>
</dbReference>
<keyword evidence="5 7" id="KW-1133">Transmembrane helix</keyword>
<evidence type="ECO:0000256" key="6">
    <source>
        <dbReference type="ARBA" id="ARBA00023136"/>
    </source>
</evidence>
<feature type="transmembrane region" description="Helical" evidence="7">
    <location>
        <begin position="376"/>
        <end position="396"/>
    </location>
</feature>
<name>A0A1H4JFX6_9MICC</name>
<feature type="transmembrane region" description="Helical" evidence="7">
    <location>
        <begin position="168"/>
        <end position="187"/>
    </location>
</feature>
<evidence type="ECO:0000256" key="2">
    <source>
        <dbReference type="ARBA" id="ARBA00022448"/>
    </source>
</evidence>
<keyword evidence="10" id="KW-1185">Reference proteome</keyword>
<dbReference type="Gene3D" id="1.20.1250.20">
    <property type="entry name" value="MFS general substrate transporter like domains"/>
    <property type="match status" value="2"/>
</dbReference>
<feature type="transmembrane region" description="Helical" evidence="7">
    <location>
        <begin position="283"/>
        <end position="303"/>
    </location>
</feature>
<dbReference type="InterPro" id="IPR050171">
    <property type="entry name" value="MFS_Transporters"/>
</dbReference>
<feature type="domain" description="Major facilitator superfamily (MFS) profile" evidence="8">
    <location>
        <begin position="13"/>
        <end position="400"/>
    </location>
</feature>
<protein>
    <submittedName>
        <fullName evidence="9">Predicted arabinose efflux permease, MFS family</fullName>
    </submittedName>
</protein>
<keyword evidence="2" id="KW-0813">Transport</keyword>
<dbReference type="GO" id="GO:0005886">
    <property type="term" value="C:plasma membrane"/>
    <property type="evidence" value="ECO:0007669"/>
    <property type="project" value="UniProtKB-SubCell"/>
</dbReference>
<evidence type="ECO:0000256" key="3">
    <source>
        <dbReference type="ARBA" id="ARBA00022475"/>
    </source>
</evidence>
<accession>A0A1H4JFX6</accession>
<feature type="transmembrane region" description="Helical" evidence="7">
    <location>
        <begin position="315"/>
        <end position="338"/>
    </location>
</feature>
<comment type="subcellular location">
    <subcellularLocation>
        <location evidence="1">Cell membrane</location>
        <topology evidence="1">Multi-pass membrane protein</topology>
    </subcellularLocation>
</comment>
<evidence type="ECO:0000259" key="8">
    <source>
        <dbReference type="PROSITE" id="PS50850"/>
    </source>
</evidence>
<gene>
    <name evidence="9" type="ORF">SAMN04489745_0159</name>
</gene>
<feature type="transmembrane region" description="Helical" evidence="7">
    <location>
        <begin position="144"/>
        <end position="162"/>
    </location>
</feature>
<dbReference type="PANTHER" id="PTHR23517">
    <property type="entry name" value="RESISTANCE PROTEIN MDTM, PUTATIVE-RELATED-RELATED"/>
    <property type="match status" value="1"/>
</dbReference>
<evidence type="ECO:0000313" key="10">
    <source>
        <dbReference type="Proteomes" id="UP000182652"/>
    </source>
</evidence>
<keyword evidence="4 7" id="KW-0812">Transmembrane</keyword>
<dbReference type="InterPro" id="IPR036259">
    <property type="entry name" value="MFS_trans_sf"/>
</dbReference>
<dbReference type="GO" id="GO:0022857">
    <property type="term" value="F:transmembrane transporter activity"/>
    <property type="evidence" value="ECO:0007669"/>
    <property type="project" value="InterPro"/>
</dbReference>
<dbReference type="Proteomes" id="UP000182652">
    <property type="component" value="Unassembled WGS sequence"/>
</dbReference>
<dbReference type="InterPro" id="IPR020846">
    <property type="entry name" value="MFS_dom"/>
</dbReference>
<evidence type="ECO:0000256" key="1">
    <source>
        <dbReference type="ARBA" id="ARBA00004651"/>
    </source>
</evidence>
<sequence>MTVAEQPFNFRSVALSVYLPTILFSTGEGAVLPMIPVMAHALGASIPLAGVIAAMVVVGELLGDIPAGWFVARFGERTSMIGAAGLALTGIALSLLATAPWTLMIGVLLIGLATSVFALARHAFMTTRVPLRYRARALSALGGIFRAGWFIGPLIAAAVIAGTGTPQAAFWIFAIGCASAVVALLVLPDPEQQVGPPPSVAEAAPRPGLFRTIHANRAILVRMGSGVALVGATRAARITLLPLWALSIGMSEAHTALVIGLAGGLEFALFYTSGQLMDRRGRLWSVMPCMVGLGIGFLALAFLHDVPGREAWFTAVAFVLGVANGMGSGIVMTLGADLAPKDNPAAFLGAWRFSSDAGQAASPLLIAALATVSLSLASGVIGVLALVGAGILARYIPRYIPHRPHR</sequence>
<organism evidence="9 10">
    <name type="scientific">Arthrobacter woluwensis</name>
    <dbReference type="NCBI Taxonomy" id="156980"/>
    <lineage>
        <taxon>Bacteria</taxon>
        <taxon>Bacillati</taxon>
        <taxon>Actinomycetota</taxon>
        <taxon>Actinomycetes</taxon>
        <taxon>Micrococcales</taxon>
        <taxon>Micrococcaceae</taxon>
        <taxon>Arthrobacter</taxon>
    </lineage>
</organism>
<dbReference type="Pfam" id="PF07690">
    <property type="entry name" value="MFS_1"/>
    <property type="match status" value="1"/>
</dbReference>
<keyword evidence="6 7" id="KW-0472">Membrane</keyword>
<evidence type="ECO:0000313" key="9">
    <source>
        <dbReference type="EMBL" id="SEB45200.1"/>
    </source>
</evidence>
<dbReference type="AlphaFoldDB" id="A0A1H4JFX6"/>
<evidence type="ECO:0000256" key="4">
    <source>
        <dbReference type="ARBA" id="ARBA00022692"/>
    </source>
</evidence>
<proteinExistence type="predicted"/>
<feature type="transmembrane region" description="Helical" evidence="7">
    <location>
        <begin position="79"/>
        <end position="97"/>
    </location>
</feature>
<reference evidence="9 10" key="1">
    <citation type="submission" date="2016-10" db="EMBL/GenBank/DDBJ databases">
        <authorList>
            <person name="de Groot N.N."/>
        </authorList>
    </citation>
    <scope>NUCLEOTIDE SEQUENCE [LARGE SCALE GENOMIC DNA]</scope>
    <source>
        <strain evidence="9 10">DSM 10495</strain>
    </source>
</reference>
<evidence type="ECO:0000256" key="7">
    <source>
        <dbReference type="SAM" id="Phobius"/>
    </source>
</evidence>
<evidence type="ECO:0000256" key="5">
    <source>
        <dbReference type="ARBA" id="ARBA00022989"/>
    </source>
</evidence>
<dbReference type="PANTHER" id="PTHR23517:SF3">
    <property type="entry name" value="INTEGRAL MEMBRANE TRANSPORT PROTEIN"/>
    <property type="match status" value="1"/>
</dbReference>
<dbReference type="SUPFAM" id="SSF103473">
    <property type="entry name" value="MFS general substrate transporter"/>
    <property type="match status" value="1"/>
</dbReference>